<proteinExistence type="predicted"/>
<gene>
    <name evidence="1" type="ORF">KIW84_061079</name>
</gene>
<protein>
    <submittedName>
        <fullName evidence="1">Uncharacterized protein</fullName>
    </submittedName>
</protein>
<organism evidence="1 2">
    <name type="scientific">Pisum sativum</name>
    <name type="common">Garden pea</name>
    <name type="synonym">Lathyrus oleraceus</name>
    <dbReference type="NCBI Taxonomy" id="3888"/>
    <lineage>
        <taxon>Eukaryota</taxon>
        <taxon>Viridiplantae</taxon>
        <taxon>Streptophyta</taxon>
        <taxon>Embryophyta</taxon>
        <taxon>Tracheophyta</taxon>
        <taxon>Spermatophyta</taxon>
        <taxon>Magnoliopsida</taxon>
        <taxon>eudicotyledons</taxon>
        <taxon>Gunneridae</taxon>
        <taxon>Pentapetalae</taxon>
        <taxon>rosids</taxon>
        <taxon>fabids</taxon>
        <taxon>Fabales</taxon>
        <taxon>Fabaceae</taxon>
        <taxon>Papilionoideae</taxon>
        <taxon>50 kb inversion clade</taxon>
        <taxon>NPAAA clade</taxon>
        <taxon>Hologalegina</taxon>
        <taxon>IRL clade</taxon>
        <taxon>Fabeae</taxon>
        <taxon>Lathyrus</taxon>
    </lineage>
</organism>
<reference evidence="1 2" key="1">
    <citation type="journal article" date="2022" name="Nat. Genet.">
        <title>Improved pea reference genome and pan-genome highlight genomic features and evolutionary characteristics.</title>
        <authorList>
            <person name="Yang T."/>
            <person name="Liu R."/>
            <person name="Luo Y."/>
            <person name="Hu S."/>
            <person name="Wang D."/>
            <person name="Wang C."/>
            <person name="Pandey M.K."/>
            <person name="Ge S."/>
            <person name="Xu Q."/>
            <person name="Li N."/>
            <person name="Li G."/>
            <person name="Huang Y."/>
            <person name="Saxena R.K."/>
            <person name="Ji Y."/>
            <person name="Li M."/>
            <person name="Yan X."/>
            <person name="He Y."/>
            <person name="Liu Y."/>
            <person name="Wang X."/>
            <person name="Xiang C."/>
            <person name="Varshney R.K."/>
            <person name="Ding H."/>
            <person name="Gao S."/>
            <person name="Zong X."/>
        </authorList>
    </citation>
    <scope>NUCLEOTIDE SEQUENCE [LARGE SCALE GENOMIC DNA]</scope>
    <source>
        <strain evidence="1 2">cv. Zhongwan 6</strain>
    </source>
</reference>
<evidence type="ECO:0000313" key="2">
    <source>
        <dbReference type="Proteomes" id="UP001058974"/>
    </source>
</evidence>
<evidence type="ECO:0000313" key="1">
    <source>
        <dbReference type="EMBL" id="KAI5394243.1"/>
    </source>
</evidence>
<dbReference type="Gramene" id="Psat06G0107900-T1">
    <property type="protein sequence ID" value="KAI5394243.1"/>
    <property type="gene ID" value="KIW84_061079"/>
</dbReference>
<accession>A0A9D4W1E4</accession>
<dbReference type="AlphaFoldDB" id="A0A9D4W1E4"/>
<dbReference type="EMBL" id="JAMSHJ010000006">
    <property type="protein sequence ID" value="KAI5394243.1"/>
    <property type="molecule type" value="Genomic_DNA"/>
</dbReference>
<dbReference type="Proteomes" id="UP001058974">
    <property type="component" value="Chromosome 6"/>
</dbReference>
<keyword evidence="2" id="KW-1185">Reference proteome</keyword>
<name>A0A9D4W1E4_PEA</name>
<sequence length="307" mass="34462">MMGGIKHEQDAMREEINPRPPVPVPNHVIYGLPPGSNPSLERTHVLPHVHTSRVADGFVAQGLPIVNQIPISRTNEEFQDEFEMKNYSRATPAVVPTTAQDYEDIIICSAQYPIMPYRLIAHAHIPAPVPQYQAPQPQYQELIDEEILSFADVMNVGNNPLPKHGGSGVNAIKSLTDEGFIKDMFELKTPLIVGHARLLEAELMKQFTRVKVDEDVIMIVLEFDQEKLPKPLVVHHQRNSNPTPMKKIDPMVIHVPIPFSFNNTKAVPWDYDPAVYVGDKPMILKELDMTNITGASVVTQNEMVFLS</sequence>
<comment type="caution">
    <text evidence="1">The sequence shown here is derived from an EMBL/GenBank/DDBJ whole genome shotgun (WGS) entry which is preliminary data.</text>
</comment>